<gene>
    <name evidence="1" type="ORF">GOP47_0008176</name>
</gene>
<dbReference type="Proteomes" id="UP000886520">
    <property type="component" value="Chromosome 8"/>
</dbReference>
<evidence type="ECO:0000313" key="2">
    <source>
        <dbReference type="Proteomes" id="UP000886520"/>
    </source>
</evidence>
<dbReference type="AlphaFoldDB" id="A0A9D4UXY4"/>
<sequence length="66" mass="7090">MGDADEDGRVGRASMLQYYLASEATVEYGTNGAARRRPTTTAWQEADVDELDLVDGVLAGGLVWVV</sequence>
<dbReference type="EMBL" id="JABFUD020000008">
    <property type="protein sequence ID" value="KAI5076111.1"/>
    <property type="molecule type" value="Genomic_DNA"/>
</dbReference>
<name>A0A9D4UXY4_ADICA</name>
<protein>
    <submittedName>
        <fullName evidence="1">Uncharacterized protein</fullName>
    </submittedName>
</protein>
<organism evidence="1 2">
    <name type="scientific">Adiantum capillus-veneris</name>
    <name type="common">Maidenhair fern</name>
    <dbReference type="NCBI Taxonomy" id="13818"/>
    <lineage>
        <taxon>Eukaryota</taxon>
        <taxon>Viridiplantae</taxon>
        <taxon>Streptophyta</taxon>
        <taxon>Embryophyta</taxon>
        <taxon>Tracheophyta</taxon>
        <taxon>Polypodiopsida</taxon>
        <taxon>Polypodiidae</taxon>
        <taxon>Polypodiales</taxon>
        <taxon>Pteridineae</taxon>
        <taxon>Pteridaceae</taxon>
        <taxon>Vittarioideae</taxon>
        <taxon>Adiantum</taxon>
    </lineage>
</organism>
<evidence type="ECO:0000313" key="1">
    <source>
        <dbReference type="EMBL" id="KAI5076111.1"/>
    </source>
</evidence>
<keyword evidence="2" id="KW-1185">Reference proteome</keyword>
<proteinExistence type="predicted"/>
<accession>A0A9D4UXY4</accession>
<comment type="caution">
    <text evidence="1">The sequence shown here is derived from an EMBL/GenBank/DDBJ whole genome shotgun (WGS) entry which is preliminary data.</text>
</comment>
<reference evidence="1" key="1">
    <citation type="submission" date="2021-01" db="EMBL/GenBank/DDBJ databases">
        <title>Adiantum capillus-veneris genome.</title>
        <authorList>
            <person name="Fang Y."/>
            <person name="Liao Q."/>
        </authorList>
    </citation>
    <scope>NUCLEOTIDE SEQUENCE</scope>
    <source>
        <strain evidence="1">H3</strain>
        <tissue evidence="1">Leaf</tissue>
    </source>
</reference>